<dbReference type="AlphaFoldDB" id="A0A5E4MF74"/>
<evidence type="ECO:0000313" key="3">
    <source>
        <dbReference type="Proteomes" id="UP000325440"/>
    </source>
</evidence>
<sequence>MAIVVDYIIKVFNETINVFNEIINDIYLKLILKHSPATLGGMLIAYTCLVVMMLVPILLEYFHSKQSHVRNKVKKGLPDLVATIDVVKFGVIFYVVNFTVFIKILRV</sequence>
<protein>
    <submittedName>
        <fullName evidence="2">Uncharacterized protein</fullName>
    </submittedName>
</protein>
<reference evidence="2 3" key="1">
    <citation type="submission" date="2019-08" db="EMBL/GenBank/DDBJ databases">
        <authorList>
            <person name="Alioto T."/>
            <person name="Alioto T."/>
            <person name="Gomez Garrido J."/>
        </authorList>
    </citation>
    <scope>NUCLEOTIDE SEQUENCE [LARGE SCALE GENOMIC DNA]</scope>
</reference>
<dbReference type="EMBL" id="CABPRJ010000505">
    <property type="protein sequence ID" value="VVC30113.1"/>
    <property type="molecule type" value="Genomic_DNA"/>
</dbReference>
<feature type="transmembrane region" description="Helical" evidence="1">
    <location>
        <begin position="37"/>
        <end position="59"/>
    </location>
</feature>
<evidence type="ECO:0000256" key="1">
    <source>
        <dbReference type="SAM" id="Phobius"/>
    </source>
</evidence>
<dbReference type="Proteomes" id="UP000325440">
    <property type="component" value="Unassembled WGS sequence"/>
</dbReference>
<accession>A0A5E4MF74</accession>
<dbReference type="OrthoDB" id="29661at2759"/>
<proteinExistence type="predicted"/>
<keyword evidence="1" id="KW-1133">Transmembrane helix</keyword>
<gene>
    <name evidence="2" type="ORF">CINCED_3A006488</name>
</gene>
<name>A0A5E4MF74_9HEMI</name>
<keyword evidence="1" id="KW-0812">Transmembrane</keyword>
<keyword evidence="3" id="KW-1185">Reference proteome</keyword>
<feature type="transmembrane region" description="Helical" evidence="1">
    <location>
        <begin position="80"/>
        <end position="105"/>
    </location>
</feature>
<evidence type="ECO:0000313" key="2">
    <source>
        <dbReference type="EMBL" id="VVC30113.1"/>
    </source>
</evidence>
<organism evidence="2 3">
    <name type="scientific">Cinara cedri</name>
    <dbReference type="NCBI Taxonomy" id="506608"/>
    <lineage>
        <taxon>Eukaryota</taxon>
        <taxon>Metazoa</taxon>
        <taxon>Ecdysozoa</taxon>
        <taxon>Arthropoda</taxon>
        <taxon>Hexapoda</taxon>
        <taxon>Insecta</taxon>
        <taxon>Pterygota</taxon>
        <taxon>Neoptera</taxon>
        <taxon>Paraneoptera</taxon>
        <taxon>Hemiptera</taxon>
        <taxon>Sternorrhyncha</taxon>
        <taxon>Aphidomorpha</taxon>
        <taxon>Aphidoidea</taxon>
        <taxon>Aphididae</taxon>
        <taxon>Lachninae</taxon>
        <taxon>Cinara</taxon>
    </lineage>
</organism>
<keyword evidence="1" id="KW-0472">Membrane</keyword>